<dbReference type="InterPro" id="IPR006311">
    <property type="entry name" value="TAT_signal"/>
</dbReference>
<organism evidence="5 6">
    <name type="scientific">Marinactinospora thermotolerans DSM 45154</name>
    <dbReference type="NCBI Taxonomy" id="1122192"/>
    <lineage>
        <taxon>Bacteria</taxon>
        <taxon>Bacillati</taxon>
        <taxon>Actinomycetota</taxon>
        <taxon>Actinomycetes</taxon>
        <taxon>Streptosporangiales</taxon>
        <taxon>Nocardiopsidaceae</taxon>
        <taxon>Marinactinospora</taxon>
    </lineage>
</organism>
<dbReference type="OrthoDB" id="569821at2"/>
<evidence type="ECO:0000256" key="2">
    <source>
        <dbReference type="ARBA" id="ARBA00022963"/>
    </source>
</evidence>
<dbReference type="AlphaFoldDB" id="A0A1T4Q6G8"/>
<name>A0A1T4Q6G8_9ACTN</name>
<evidence type="ECO:0000256" key="4">
    <source>
        <dbReference type="SAM" id="SignalP"/>
    </source>
</evidence>
<keyword evidence="4" id="KW-0732">Signal</keyword>
<feature type="chain" id="PRO_5039729138" evidence="4">
    <location>
        <begin position="32"/>
        <end position="439"/>
    </location>
</feature>
<keyword evidence="6" id="KW-1185">Reference proteome</keyword>
<accession>A0A1T4Q6G8</accession>
<dbReference type="GO" id="GO:0016042">
    <property type="term" value="P:lipid catabolic process"/>
    <property type="evidence" value="ECO:0007669"/>
    <property type="project" value="UniProtKB-KW"/>
</dbReference>
<gene>
    <name evidence="5" type="ORF">SAMN02745673_02058</name>
</gene>
<dbReference type="PROSITE" id="PS51257">
    <property type="entry name" value="PROKAR_LIPOPROTEIN"/>
    <property type="match status" value="1"/>
</dbReference>
<evidence type="ECO:0000256" key="3">
    <source>
        <dbReference type="ARBA" id="ARBA00023098"/>
    </source>
</evidence>
<dbReference type="InterPro" id="IPR029058">
    <property type="entry name" value="AB_hydrolase_fold"/>
</dbReference>
<dbReference type="Pfam" id="PF03403">
    <property type="entry name" value="PAF-AH_p_II"/>
    <property type="match status" value="1"/>
</dbReference>
<dbReference type="Proteomes" id="UP000190637">
    <property type="component" value="Unassembled WGS sequence"/>
</dbReference>
<dbReference type="GO" id="GO:0003847">
    <property type="term" value="F:1-alkyl-2-acetylglycerophosphocholine esterase activity"/>
    <property type="evidence" value="ECO:0007669"/>
    <property type="project" value="TreeGrafter"/>
</dbReference>
<keyword evidence="2" id="KW-0442">Lipid degradation</keyword>
<dbReference type="Gene3D" id="3.40.50.1820">
    <property type="entry name" value="alpha/beta hydrolase"/>
    <property type="match status" value="1"/>
</dbReference>
<dbReference type="PROSITE" id="PS51318">
    <property type="entry name" value="TAT"/>
    <property type="match status" value="1"/>
</dbReference>
<keyword evidence="1 5" id="KW-0378">Hydrolase</keyword>
<evidence type="ECO:0000313" key="6">
    <source>
        <dbReference type="Proteomes" id="UP000190637"/>
    </source>
</evidence>
<dbReference type="PANTHER" id="PTHR10272:SF0">
    <property type="entry name" value="PLATELET-ACTIVATING FACTOR ACETYLHYDROLASE"/>
    <property type="match status" value="1"/>
</dbReference>
<dbReference type="RefSeq" id="WP_078761408.1">
    <property type="nucleotide sequence ID" value="NZ_FUWS01000005.1"/>
</dbReference>
<dbReference type="SUPFAM" id="SSF53474">
    <property type="entry name" value="alpha/beta-Hydrolases"/>
    <property type="match status" value="1"/>
</dbReference>
<feature type="signal peptide" evidence="4">
    <location>
        <begin position="1"/>
        <end position="31"/>
    </location>
</feature>
<dbReference type="PANTHER" id="PTHR10272">
    <property type="entry name" value="PLATELET-ACTIVATING FACTOR ACETYLHYDROLASE"/>
    <property type="match status" value="1"/>
</dbReference>
<reference evidence="5 6" key="1">
    <citation type="submission" date="2017-02" db="EMBL/GenBank/DDBJ databases">
        <authorList>
            <person name="Peterson S.W."/>
        </authorList>
    </citation>
    <scope>NUCLEOTIDE SEQUENCE [LARGE SCALE GENOMIC DNA]</scope>
    <source>
        <strain evidence="5 6">DSM 45154</strain>
    </source>
</reference>
<sequence>MSNRTSIPRVRALVAGAAAGLLLACAAPATAAQADGEPASDGLIPTLPEPTGRHTVGVTELHLVQQGRPDPWLPDRDRELMVGIWYPAKADREARPAPYMPEGTAEILGAEFTATLGLDPEAIDYGAITSAGLSGAPADTRSGPRPVVLFSPGGGVSRTLGTALVQELASHGYVVVTVDHTGEAPVQFPGGRVETSRLDDMPEDNPYLAMTDARVDDVRFVLDQLEEIASGDNPDAQGRALPRGLARVLDLSRIGAFGHSAGGATSIHAMAEDDRIDAAVDMDGSVVLGRNEAEREAFRERFPASTEGVTRPFMFMGAAQEEIPEEGGEPVVHPNTHVTFEDWGRLWENSPGWKRDLNFPEARHFTFTDHLLFLPRIQSELGLPPEVVASVIGPLPDPGRAYASQHTYLRAFFDLHLRGLARPVLDGESPHHPDVRFVP</sequence>
<proteinExistence type="predicted"/>
<evidence type="ECO:0000313" key="5">
    <source>
        <dbReference type="EMBL" id="SJZ99121.1"/>
    </source>
</evidence>
<dbReference type="STRING" id="1122192.SAMN02745673_02058"/>
<protein>
    <submittedName>
        <fullName evidence="5">Alpha/beta hydrolase family protein</fullName>
    </submittedName>
</protein>
<dbReference type="EMBL" id="FUWS01000005">
    <property type="protein sequence ID" value="SJZ99121.1"/>
    <property type="molecule type" value="Genomic_DNA"/>
</dbReference>
<keyword evidence="3" id="KW-0443">Lipid metabolism</keyword>
<evidence type="ECO:0000256" key="1">
    <source>
        <dbReference type="ARBA" id="ARBA00022801"/>
    </source>
</evidence>